<accession>A0ABM8FMH5</accession>
<dbReference type="EMBL" id="AP027370">
    <property type="protein sequence ID" value="BDY13465.1"/>
    <property type="molecule type" value="Genomic_DNA"/>
</dbReference>
<dbReference type="PROSITE" id="PS51892">
    <property type="entry name" value="SUBTILASE"/>
    <property type="match status" value="1"/>
</dbReference>
<name>A0ABM8FMH5_9BACT</name>
<dbReference type="PROSITE" id="PS00136">
    <property type="entry name" value="SUBTILASE_ASP"/>
    <property type="match status" value="1"/>
</dbReference>
<evidence type="ECO:0000259" key="9">
    <source>
        <dbReference type="Pfam" id="PF00082"/>
    </source>
</evidence>
<evidence type="ECO:0000256" key="4">
    <source>
        <dbReference type="ARBA" id="ARBA00022825"/>
    </source>
</evidence>
<dbReference type="SUPFAM" id="SSF52743">
    <property type="entry name" value="Subtilisin-like"/>
    <property type="match status" value="1"/>
</dbReference>
<evidence type="ECO:0000313" key="10">
    <source>
        <dbReference type="EMBL" id="BDY13465.1"/>
    </source>
</evidence>
<gene>
    <name evidence="10" type="ORF">HCR_17770</name>
</gene>
<dbReference type="Pfam" id="PF01344">
    <property type="entry name" value="Kelch_1"/>
    <property type="match status" value="1"/>
</dbReference>
<reference evidence="10 11" key="1">
    <citation type="submission" date="2023-03" db="EMBL/GenBank/DDBJ databases">
        <title>Description of Hydrogenimonas sp. ISO32.</title>
        <authorList>
            <person name="Mino S."/>
            <person name="Fukazawa S."/>
            <person name="Sawabe T."/>
        </authorList>
    </citation>
    <scope>NUCLEOTIDE SEQUENCE [LARGE SCALE GENOMIC DNA]</scope>
    <source>
        <strain evidence="10 11">ISO32</strain>
    </source>
</reference>
<keyword evidence="7" id="KW-1133">Transmembrane helix</keyword>
<dbReference type="Gene3D" id="2.60.40.10">
    <property type="entry name" value="Immunoglobulins"/>
    <property type="match status" value="1"/>
</dbReference>
<feature type="domain" description="Peptidase S8/S53" evidence="9">
    <location>
        <begin position="152"/>
        <end position="425"/>
    </location>
</feature>
<dbReference type="InterPro" id="IPR023828">
    <property type="entry name" value="Peptidase_S8_Ser-AS"/>
</dbReference>
<keyword evidence="2 5" id="KW-0645">Protease</keyword>
<keyword evidence="7" id="KW-0472">Membrane</keyword>
<feature type="transmembrane region" description="Helical" evidence="7">
    <location>
        <begin position="850"/>
        <end position="870"/>
    </location>
</feature>
<evidence type="ECO:0000256" key="1">
    <source>
        <dbReference type="ARBA" id="ARBA00011073"/>
    </source>
</evidence>
<dbReference type="Proteomes" id="UP001321445">
    <property type="component" value="Chromosome"/>
</dbReference>
<dbReference type="SUPFAM" id="SSF117281">
    <property type="entry name" value="Kelch motif"/>
    <property type="match status" value="1"/>
</dbReference>
<dbReference type="InterPro" id="IPR000209">
    <property type="entry name" value="Peptidase_S8/S53_dom"/>
</dbReference>
<dbReference type="PROSITE" id="PS00138">
    <property type="entry name" value="SUBTILASE_SER"/>
    <property type="match status" value="1"/>
</dbReference>
<dbReference type="Pfam" id="PF24681">
    <property type="entry name" value="Kelch_KLHDC2_KLHL20_DRC7"/>
    <property type="match status" value="1"/>
</dbReference>
<evidence type="ECO:0000256" key="6">
    <source>
        <dbReference type="RuleBase" id="RU003355"/>
    </source>
</evidence>
<protein>
    <recommendedName>
        <fullName evidence="9">Peptidase S8/S53 domain-containing protein</fullName>
    </recommendedName>
</protein>
<dbReference type="InterPro" id="IPR036852">
    <property type="entry name" value="Peptidase_S8/S53_dom_sf"/>
</dbReference>
<dbReference type="RefSeq" id="WP_286336416.1">
    <property type="nucleotide sequence ID" value="NZ_AP027370.1"/>
</dbReference>
<feature type="active site" description="Charge relay system" evidence="5">
    <location>
        <position position="389"/>
    </location>
</feature>
<evidence type="ECO:0000256" key="2">
    <source>
        <dbReference type="ARBA" id="ARBA00022670"/>
    </source>
</evidence>
<dbReference type="InterPro" id="IPR015915">
    <property type="entry name" value="Kelch-typ_b-propeller"/>
</dbReference>
<keyword evidence="4 5" id="KW-0720">Serine protease</keyword>
<dbReference type="PANTHER" id="PTHR43399">
    <property type="entry name" value="SUBTILISIN-RELATED"/>
    <property type="match status" value="1"/>
</dbReference>
<dbReference type="InterPro" id="IPR023827">
    <property type="entry name" value="Peptidase_S8_Asp-AS"/>
</dbReference>
<evidence type="ECO:0000313" key="11">
    <source>
        <dbReference type="Proteomes" id="UP001321445"/>
    </source>
</evidence>
<feature type="active site" description="Charge relay system" evidence="5">
    <location>
        <position position="221"/>
    </location>
</feature>
<evidence type="ECO:0000256" key="3">
    <source>
        <dbReference type="ARBA" id="ARBA00022801"/>
    </source>
</evidence>
<comment type="similarity">
    <text evidence="1 5 6">Belongs to the peptidase S8 family.</text>
</comment>
<evidence type="ECO:0000256" key="5">
    <source>
        <dbReference type="PROSITE-ProRule" id="PRU01240"/>
    </source>
</evidence>
<dbReference type="InterPro" id="IPR015500">
    <property type="entry name" value="Peptidase_S8_subtilisin-rel"/>
</dbReference>
<dbReference type="SMART" id="SM00612">
    <property type="entry name" value="Kelch"/>
    <property type="match status" value="5"/>
</dbReference>
<dbReference type="Pfam" id="PF00082">
    <property type="entry name" value="Peptidase_S8"/>
    <property type="match status" value="1"/>
</dbReference>
<dbReference type="PRINTS" id="PR00723">
    <property type="entry name" value="SUBTILISIN"/>
</dbReference>
<proteinExistence type="inferred from homology"/>
<evidence type="ECO:0000256" key="8">
    <source>
        <dbReference type="SAM" id="SignalP"/>
    </source>
</evidence>
<dbReference type="InterPro" id="IPR034204">
    <property type="entry name" value="PfSUB1-like_cat_dom"/>
</dbReference>
<feature type="chain" id="PRO_5046493246" description="Peptidase S8/S53 domain-containing protein" evidence="8">
    <location>
        <begin position="24"/>
        <end position="879"/>
    </location>
</feature>
<dbReference type="Gene3D" id="2.120.10.80">
    <property type="entry name" value="Kelch-type beta propeller"/>
    <property type="match status" value="2"/>
</dbReference>
<dbReference type="CDD" id="cd07473">
    <property type="entry name" value="Peptidases_S8_Subtilisin_like"/>
    <property type="match status" value="1"/>
</dbReference>
<feature type="active site" description="Charge relay system" evidence="5">
    <location>
        <position position="160"/>
    </location>
</feature>
<keyword evidence="11" id="KW-1185">Reference proteome</keyword>
<dbReference type="PROSITE" id="PS00137">
    <property type="entry name" value="SUBTILASE_HIS"/>
    <property type="match status" value="1"/>
</dbReference>
<dbReference type="Gene3D" id="3.40.50.200">
    <property type="entry name" value="Peptidase S8/S53 domain"/>
    <property type="match status" value="1"/>
</dbReference>
<sequence length="879" mass="94511">MRGRLRRFGIVCLLSIMGYSAFAAQSGDDYAPNEALVVYKDQSALQSIHALLPMQDLAIGLLKRLSGRSGKIFARVRSSLSTETLCEKLRQDPRVIAVSPNYRRRLSTIPNDPDFQKQWGLRNTGQEVEGESGSPGADIHVENAWDLTVGSSDVVVAILDTGIDYRHSDLRENIWVNGEEMAGIEGVDDDGNGYVDDIYGYDFAAQPDGENDPDPMDTHGHGTNVAGIVGAVGDNGIGISGVDWHIKMMAVKVLRPDGYIYDSDVLEGIEYLLVMKEKMVNLVAVNASFGSRSGNQDDPLHLAIEALGDAGILFCAAAGNSGRNNDGFFAEFPASYNAKNIVSVAATDRNDSLASFSNYGKESVDIAAPGVDILSTLPDESYGFISGTSEATPFVTGTVGLVASLYPDENATIRKARILKKAETLANLENRTATSGRLNAAASLLADAAKVELSTAAPLQGVCEGSTFTLTGEGFGHQRGRVEFVDGDGNATDASIRSWSDTRIEASAPSIESGKNLFVEDAYGLLSETITATAWRPVSEPRFVHPHGFAVANGREIYLGGGPDSDTLERYDIERGLWDQISMLPETRSGAAAILWNGSIYLFGGYDNGGATSAKLHIYDTATSQWREGAPLPVPLRHAKAARIGEDIYLSGGMLSSESGSEVDTLYRYDTDTDRWETLASMQERRAAHAMVSYRGELYVFGGFSDGALLRSVERYDPETGRWEKMSPMPIPLAFMGAAQGYDTRGTPTILVAGGKTADGKCSDSLLLFDPEKDGWSNRSDSLYVLSQKRCAASALYVPSEGFYLVAGLTGENAPTKKTESLAIPAPMGNGDVNLTEPLHFSSTHGGAPLIDTLFLLLSLAGFVSIGWVWGKFEERKPS</sequence>
<dbReference type="InterPro" id="IPR051048">
    <property type="entry name" value="Peptidase_S8/S53_subtilisin"/>
</dbReference>
<dbReference type="SUPFAM" id="SSF81296">
    <property type="entry name" value="E set domains"/>
    <property type="match status" value="1"/>
</dbReference>
<dbReference type="InterPro" id="IPR013783">
    <property type="entry name" value="Ig-like_fold"/>
</dbReference>
<evidence type="ECO:0000256" key="7">
    <source>
        <dbReference type="SAM" id="Phobius"/>
    </source>
</evidence>
<keyword evidence="8" id="KW-0732">Signal</keyword>
<keyword evidence="7" id="KW-0812">Transmembrane</keyword>
<dbReference type="PANTHER" id="PTHR43399:SF4">
    <property type="entry name" value="CELL WALL-ASSOCIATED PROTEASE"/>
    <property type="match status" value="1"/>
</dbReference>
<dbReference type="InterPro" id="IPR006652">
    <property type="entry name" value="Kelch_1"/>
</dbReference>
<dbReference type="InterPro" id="IPR014756">
    <property type="entry name" value="Ig_E-set"/>
</dbReference>
<keyword evidence="3 5" id="KW-0378">Hydrolase</keyword>
<feature type="signal peptide" evidence="8">
    <location>
        <begin position="1"/>
        <end position="23"/>
    </location>
</feature>
<organism evidence="10 11">
    <name type="scientific">Hydrogenimonas cancrithermarum</name>
    <dbReference type="NCBI Taxonomy" id="2993563"/>
    <lineage>
        <taxon>Bacteria</taxon>
        <taxon>Pseudomonadati</taxon>
        <taxon>Campylobacterota</taxon>
        <taxon>Epsilonproteobacteria</taxon>
        <taxon>Campylobacterales</taxon>
        <taxon>Hydrogenimonadaceae</taxon>
        <taxon>Hydrogenimonas</taxon>
    </lineage>
</organism>
<dbReference type="InterPro" id="IPR022398">
    <property type="entry name" value="Peptidase_S8_His-AS"/>
</dbReference>